<organism evidence="1 2">
    <name type="scientific">Candidatus Thermofonsia Clade 1 bacterium</name>
    <dbReference type="NCBI Taxonomy" id="2364210"/>
    <lineage>
        <taxon>Bacteria</taxon>
        <taxon>Bacillati</taxon>
        <taxon>Chloroflexota</taxon>
        <taxon>Candidatus Thermofontia</taxon>
        <taxon>Candidatus Thermofonsia Clade 1</taxon>
    </lineage>
</organism>
<gene>
    <name evidence="1" type="ORF">CUN49_16350</name>
</gene>
<proteinExistence type="predicted"/>
<protein>
    <submittedName>
        <fullName evidence="1">Uncharacterized protein</fullName>
    </submittedName>
</protein>
<dbReference type="EMBL" id="PGTM01000490">
    <property type="protein sequence ID" value="PJF34304.1"/>
    <property type="molecule type" value="Genomic_DNA"/>
</dbReference>
<accession>A0A2M8P9U0</accession>
<feature type="non-terminal residue" evidence="1">
    <location>
        <position position="1"/>
    </location>
</feature>
<evidence type="ECO:0000313" key="2">
    <source>
        <dbReference type="Proteomes" id="UP000229681"/>
    </source>
</evidence>
<evidence type="ECO:0000313" key="1">
    <source>
        <dbReference type="EMBL" id="PJF34304.1"/>
    </source>
</evidence>
<comment type="caution">
    <text evidence="1">The sequence shown here is derived from an EMBL/GenBank/DDBJ whole genome shotgun (WGS) entry which is preliminary data.</text>
</comment>
<reference evidence="1 2" key="1">
    <citation type="submission" date="2017-11" db="EMBL/GenBank/DDBJ databases">
        <title>Evolution of Phototrophy in the Chloroflexi Phylum Driven by Horizontal Gene Transfer.</title>
        <authorList>
            <person name="Ward L.M."/>
            <person name="Hemp J."/>
            <person name="Shih P.M."/>
            <person name="Mcglynn S.E."/>
            <person name="Fischer W."/>
        </authorList>
    </citation>
    <scope>NUCLEOTIDE SEQUENCE [LARGE SCALE GENOMIC DNA]</scope>
    <source>
        <strain evidence="1">JP3_13</strain>
    </source>
</reference>
<name>A0A2M8P9U0_9CHLR</name>
<dbReference type="Proteomes" id="UP000229681">
    <property type="component" value="Unassembled WGS sequence"/>
</dbReference>
<sequence length="111" mass="12445">YLADPLTLEDLERGAEEVWALAAGVPGLVDMIFDYRAVTEFPRGSLRLMREGSFTLPLLERVALVGNEPLVEMMFTTITQSTYRPDPTVHASVEEAAEFLRRMAREDGTRA</sequence>
<dbReference type="AlphaFoldDB" id="A0A2M8P9U0"/>